<dbReference type="InterPro" id="IPR019800">
    <property type="entry name" value="Glyco_hydro_3_AS"/>
</dbReference>
<dbReference type="InterPro" id="IPR051915">
    <property type="entry name" value="Cellulose_Degrad_GH3"/>
</dbReference>
<evidence type="ECO:0000313" key="4">
    <source>
        <dbReference type="EMBL" id="ACV10343.1"/>
    </source>
</evidence>
<dbReference type="InterPro" id="IPR017853">
    <property type="entry name" value="GH"/>
</dbReference>
<evidence type="ECO:0000256" key="1">
    <source>
        <dbReference type="ARBA" id="ARBA00005336"/>
    </source>
</evidence>
<dbReference type="CAZy" id="GH3">
    <property type="family name" value="Glycoside Hydrolase Family 3"/>
</dbReference>
<dbReference type="InterPro" id="IPR002772">
    <property type="entry name" value="Glyco_hydro_3_C"/>
</dbReference>
<name>C7NP52_HALUD</name>
<gene>
    <name evidence="4" type="ordered locus">Huta_0155</name>
</gene>
<dbReference type="SUPFAM" id="SSF52279">
    <property type="entry name" value="Beta-D-glucan exohydrolase, C-terminal domain"/>
    <property type="match status" value="1"/>
</dbReference>
<dbReference type="Gene3D" id="3.20.20.300">
    <property type="entry name" value="Glycoside hydrolase, family 3, N-terminal domain"/>
    <property type="match status" value="1"/>
</dbReference>
<keyword evidence="5" id="KW-1185">Reference proteome</keyword>
<dbReference type="HOGENOM" id="CLU_004542_5_1_2"/>
<dbReference type="GO" id="GO:0008422">
    <property type="term" value="F:beta-glucosidase activity"/>
    <property type="evidence" value="ECO:0007669"/>
    <property type="project" value="TreeGrafter"/>
</dbReference>
<dbReference type="PRINTS" id="PR00133">
    <property type="entry name" value="GLHYDRLASE3"/>
</dbReference>
<dbReference type="AlphaFoldDB" id="C7NP52"/>
<dbReference type="InterPro" id="IPR036881">
    <property type="entry name" value="Glyco_hydro_3_C_sf"/>
</dbReference>
<sequence>MTIEEKVAQLGSANPSHFIEDETLERDGVETQLSDGIGHLTRTAGEGDLDPKRAALLTNQLQEYLIEETRLGIPAIPHEECLSGYMGPQGTVFPQMIGIASTWSPQLLESVTGVVRTQLQATGAVHGLSPVLDVARDLRWGRVEETFGEDPQLVAAMARAYVSGLQATDAVRGDDRDVHATLKHFAGHAMGEGGKNRSSVQIGERELREVHLYPYEAVIRNGDAASIMNAYHDIDGVPCASSEWLLTDVLRGEWGFDGTVISDYGSVALLDGEHGVAANKREAGVAALEAGLDVELPNTDCYGDPLLEAFEAGAVSEATIDTAVGRVLRAKIETGVLDDPFVDPEAVPQAFNTDEQARLARTAARESITLLENDGLLPLGDDLDTVALLGPKADDDQELLGDYAYPAHFNQEETDFEATTPRDALETRGADAGFAVEYVEGCTTSGPSTEQFDAAAEAATDADVAIACVGARSAVDLSDDDLAHRNQSMIPTSGEGSDVTDLGLPGVQADLLDRLTKTETPVIVVLVSGKPHAIPEIAETVPSLLHAWLPGEEGGNGIVDVLFGDHNPSGHLPLSIPKSVGQQPVYYSRKPNSANEEHVYDDGEPLYPFGYGLSYTDFEYGELELDAETVAPMGTLTASVTVTNAGDVAGDDVVQLYQHAENPSQARPVQELLGFERVHLEPGESKRVSFEIDMTRLAYHDLAMNLVVEEGSYELRVGTSAADIVDTAAFDVTDTKAVPGSARSYLTQTSIEPIS</sequence>
<reference evidence="4 5" key="1">
    <citation type="journal article" date="2009" name="Stand. Genomic Sci.">
        <title>Complete genome sequence of Halorhabdus utahensis type strain (AX-2).</title>
        <authorList>
            <person name="Anderson I."/>
            <person name="Tindall B.J."/>
            <person name="Pomrenke H."/>
            <person name="Goker M."/>
            <person name="Lapidus A."/>
            <person name="Nolan M."/>
            <person name="Copeland A."/>
            <person name="Glavina Del Rio T."/>
            <person name="Chen F."/>
            <person name="Tice H."/>
            <person name="Cheng J.F."/>
            <person name="Lucas S."/>
            <person name="Chertkov O."/>
            <person name="Bruce D."/>
            <person name="Brettin T."/>
            <person name="Detter J.C."/>
            <person name="Han C."/>
            <person name="Goodwin L."/>
            <person name="Land M."/>
            <person name="Hauser L."/>
            <person name="Chang Y.J."/>
            <person name="Jeffries C.D."/>
            <person name="Pitluck S."/>
            <person name="Pati A."/>
            <person name="Mavromatis K."/>
            <person name="Ivanova N."/>
            <person name="Ovchinnikova G."/>
            <person name="Chen A."/>
            <person name="Palaniappan K."/>
            <person name="Chain P."/>
            <person name="Rohde M."/>
            <person name="Bristow J."/>
            <person name="Eisen J.A."/>
            <person name="Markowitz V."/>
            <person name="Hugenholtz P."/>
            <person name="Kyrpides N.C."/>
            <person name="Klenk H.P."/>
        </authorList>
    </citation>
    <scope>NUCLEOTIDE SEQUENCE [LARGE SCALE GENOMIC DNA]</scope>
    <source>
        <strain evidence="5">DSM 12940 / JCM 11049 / AX-2</strain>
    </source>
</reference>
<evidence type="ECO:0000259" key="3">
    <source>
        <dbReference type="SMART" id="SM01217"/>
    </source>
</evidence>
<organism evidence="4 5">
    <name type="scientific">Halorhabdus utahensis (strain DSM 12940 / JCM 11049 / AX-2)</name>
    <dbReference type="NCBI Taxonomy" id="519442"/>
    <lineage>
        <taxon>Archaea</taxon>
        <taxon>Methanobacteriati</taxon>
        <taxon>Methanobacteriota</taxon>
        <taxon>Stenosarchaea group</taxon>
        <taxon>Halobacteria</taxon>
        <taxon>Halobacteriales</taxon>
        <taxon>Haloarculaceae</taxon>
        <taxon>Halorhabdus</taxon>
    </lineage>
</organism>
<dbReference type="RefSeq" id="WP_012795220.1">
    <property type="nucleotide sequence ID" value="NC_013158.1"/>
</dbReference>
<dbReference type="SMART" id="SM01217">
    <property type="entry name" value="Fn3_like"/>
    <property type="match status" value="1"/>
</dbReference>
<proteinExistence type="inferred from homology"/>
<dbReference type="EMBL" id="CP001687">
    <property type="protein sequence ID" value="ACV10343.1"/>
    <property type="molecule type" value="Genomic_DNA"/>
</dbReference>
<dbReference type="InterPro" id="IPR026891">
    <property type="entry name" value="Fn3-like"/>
</dbReference>
<dbReference type="Gene3D" id="2.60.40.10">
    <property type="entry name" value="Immunoglobulins"/>
    <property type="match status" value="1"/>
</dbReference>
<accession>C7NP52</accession>
<dbReference type="InterPro" id="IPR036962">
    <property type="entry name" value="Glyco_hydro_3_N_sf"/>
</dbReference>
<evidence type="ECO:0000313" key="5">
    <source>
        <dbReference type="Proteomes" id="UP000002071"/>
    </source>
</evidence>
<dbReference type="FunFam" id="2.60.40.10:FF:000495">
    <property type="entry name" value="Periplasmic beta-glucosidase"/>
    <property type="match status" value="1"/>
</dbReference>
<dbReference type="SUPFAM" id="SSF51445">
    <property type="entry name" value="(Trans)glycosidases"/>
    <property type="match status" value="1"/>
</dbReference>
<protein>
    <submittedName>
        <fullName evidence="4">Glycoside hydrolase family 3 domain protein</fullName>
    </submittedName>
</protein>
<dbReference type="GeneID" id="8382417"/>
<dbReference type="Pfam" id="PF01915">
    <property type="entry name" value="Glyco_hydro_3_C"/>
    <property type="match status" value="1"/>
</dbReference>
<dbReference type="PANTHER" id="PTHR30620">
    <property type="entry name" value="PERIPLASMIC BETA-GLUCOSIDASE-RELATED"/>
    <property type="match status" value="1"/>
</dbReference>
<dbReference type="InterPro" id="IPR013783">
    <property type="entry name" value="Ig-like_fold"/>
</dbReference>
<dbReference type="KEGG" id="hut:Huta_0155"/>
<dbReference type="PROSITE" id="PS00775">
    <property type="entry name" value="GLYCOSYL_HYDROL_F3"/>
    <property type="match status" value="1"/>
</dbReference>
<dbReference type="PANTHER" id="PTHR30620:SF123">
    <property type="entry name" value="BETA-XYLOSIDASE"/>
    <property type="match status" value="1"/>
</dbReference>
<comment type="similarity">
    <text evidence="1">Belongs to the glycosyl hydrolase 3 family.</text>
</comment>
<dbReference type="Gene3D" id="3.40.50.1700">
    <property type="entry name" value="Glycoside hydrolase family 3 C-terminal domain"/>
    <property type="match status" value="1"/>
</dbReference>
<keyword evidence="2 4" id="KW-0378">Hydrolase</keyword>
<dbReference type="Pfam" id="PF14310">
    <property type="entry name" value="Fn3-like"/>
    <property type="match status" value="1"/>
</dbReference>
<dbReference type="InterPro" id="IPR001764">
    <property type="entry name" value="Glyco_hydro_3_N"/>
</dbReference>
<dbReference type="Proteomes" id="UP000002071">
    <property type="component" value="Chromosome"/>
</dbReference>
<evidence type="ECO:0000256" key="2">
    <source>
        <dbReference type="ARBA" id="ARBA00022801"/>
    </source>
</evidence>
<dbReference type="OrthoDB" id="30657at2157"/>
<dbReference type="GO" id="GO:0009251">
    <property type="term" value="P:glucan catabolic process"/>
    <property type="evidence" value="ECO:0007669"/>
    <property type="project" value="TreeGrafter"/>
</dbReference>
<feature type="domain" description="Fibronectin type III-like" evidence="3">
    <location>
        <begin position="652"/>
        <end position="721"/>
    </location>
</feature>
<dbReference type="Pfam" id="PF00933">
    <property type="entry name" value="Glyco_hydro_3"/>
    <property type="match status" value="1"/>
</dbReference>
<dbReference type="eggNOG" id="arCOG04634">
    <property type="taxonomic scope" value="Archaea"/>
</dbReference>